<dbReference type="PIRSF" id="PIRSF037037">
    <property type="entry name" value="Kelch-like_protein_gigaxonin"/>
    <property type="match status" value="1"/>
</dbReference>
<dbReference type="SUPFAM" id="SSF117281">
    <property type="entry name" value="Kelch motif"/>
    <property type="match status" value="1"/>
</dbReference>
<dbReference type="InterPro" id="IPR015915">
    <property type="entry name" value="Kelch-typ_b-propeller"/>
</dbReference>
<dbReference type="Pfam" id="PF00651">
    <property type="entry name" value="BTB"/>
    <property type="match status" value="1"/>
</dbReference>
<dbReference type="Pfam" id="PF07707">
    <property type="entry name" value="BACK"/>
    <property type="match status" value="1"/>
</dbReference>
<dbReference type="InterPro" id="IPR000210">
    <property type="entry name" value="BTB/POZ_dom"/>
</dbReference>
<comment type="caution">
    <text evidence="4">The sequence shown here is derived from an EMBL/GenBank/DDBJ whole genome shotgun (WGS) entry which is preliminary data.</text>
</comment>
<evidence type="ECO:0000259" key="3">
    <source>
        <dbReference type="PROSITE" id="PS50097"/>
    </source>
</evidence>
<sequence length="589" mass="66200">MGEVATTQPDFRYRHLSDITSALGGLWRRRLYTDLTLVADGKYVRCHRVVLASASPYFHSRLYNGKRENTTDKLFITDVPQDILFDVLDFVYSGECRLNVENAEDLLRAAAIFELGALKDMCDYFLKDKVHAKNALRLYKLARASKAHLVEEAARTVILNNFMHLWHTKLFKQLNHRELISIIQHDDLVTPSEGVVCGAVIAWVTADRKRRKYSLGEILRYVRLPQVRKEYLRQLVEEEEMVRDDPVSTQLINEALKVIESPTARHEVTTPAMEFRQETKLDDVLVVVGGIVPEESRFKSKQIVSAFNLSLRKWFPLAPMPYGCDSGVAHCVRGNDIYVAGGGDTRQGLVVYDSEHNSWRVLASMVIGRRGHALLAMGQHLYVVGGVTESSGDQNSPRPSPRSTSVIERYDVKHNTWKVVGAVAEPVWGASAVVFKEKIHIFGGFHGKDKPTAIVQTFDPVSRTARITSQLPLPMALSRAAVSEGTVYLVGPSGNILTTNDCWRYHVVASIPDFRRALFGVAHYKQRLFIAGGKFGETVFDDILMVDLEHQTLVQLPEKLPGPVWGAGFVKVTLDRTHMVKVGSEETEY</sequence>
<protein>
    <recommendedName>
        <fullName evidence="3">BTB domain-containing protein</fullName>
    </recommendedName>
</protein>
<dbReference type="FunFam" id="1.25.40.420:FF:000001">
    <property type="entry name" value="Kelch-like family member 12"/>
    <property type="match status" value="1"/>
</dbReference>
<dbReference type="InterPro" id="IPR011333">
    <property type="entry name" value="SKP1/BTB/POZ_sf"/>
</dbReference>
<organism evidence="4 5">
    <name type="scientific">Batillaria attramentaria</name>
    <dbReference type="NCBI Taxonomy" id="370345"/>
    <lineage>
        <taxon>Eukaryota</taxon>
        <taxon>Metazoa</taxon>
        <taxon>Spiralia</taxon>
        <taxon>Lophotrochozoa</taxon>
        <taxon>Mollusca</taxon>
        <taxon>Gastropoda</taxon>
        <taxon>Caenogastropoda</taxon>
        <taxon>Sorbeoconcha</taxon>
        <taxon>Cerithioidea</taxon>
        <taxon>Batillariidae</taxon>
        <taxon>Batillaria</taxon>
    </lineage>
</organism>
<dbReference type="AlphaFoldDB" id="A0ABD0LTX0"/>
<accession>A0ABD0LTX0</accession>
<dbReference type="SMART" id="SM00225">
    <property type="entry name" value="BTB"/>
    <property type="match status" value="1"/>
</dbReference>
<evidence type="ECO:0000256" key="1">
    <source>
        <dbReference type="ARBA" id="ARBA00022441"/>
    </source>
</evidence>
<evidence type="ECO:0000313" key="5">
    <source>
        <dbReference type="Proteomes" id="UP001519460"/>
    </source>
</evidence>
<dbReference type="Gene3D" id="1.25.40.420">
    <property type="match status" value="1"/>
</dbReference>
<dbReference type="Proteomes" id="UP001519460">
    <property type="component" value="Unassembled WGS sequence"/>
</dbReference>
<dbReference type="EMBL" id="JACVVK020000026">
    <property type="protein sequence ID" value="KAK7502449.1"/>
    <property type="molecule type" value="Genomic_DNA"/>
</dbReference>
<dbReference type="PANTHER" id="PTHR45632">
    <property type="entry name" value="LD33804P"/>
    <property type="match status" value="1"/>
</dbReference>
<dbReference type="SUPFAM" id="SSF54695">
    <property type="entry name" value="POZ domain"/>
    <property type="match status" value="1"/>
</dbReference>
<dbReference type="InterPro" id="IPR011705">
    <property type="entry name" value="BACK"/>
</dbReference>
<gene>
    <name evidence="4" type="ORF">BaRGS_00006402</name>
</gene>
<dbReference type="PROSITE" id="PS50097">
    <property type="entry name" value="BTB"/>
    <property type="match status" value="1"/>
</dbReference>
<feature type="domain" description="BTB" evidence="3">
    <location>
        <begin position="33"/>
        <end position="100"/>
    </location>
</feature>
<dbReference type="Pfam" id="PF24981">
    <property type="entry name" value="Beta-prop_ATRN-LZTR1"/>
    <property type="match status" value="1"/>
</dbReference>
<evidence type="ECO:0000313" key="4">
    <source>
        <dbReference type="EMBL" id="KAK7502449.1"/>
    </source>
</evidence>
<dbReference type="Gene3D" id="3.30.710.10">
    <property type="entry name" value="Potassium Channel Kv1.1, Chain A"/>
    <property type="match status" value="1"/>
</dbReference>
<dbReference type="SMART" id="SM00875">
    <property type="entry name" value="BACK"/>
    <property type="match status" value="1"/>
</dbReference>
<dbReference type="SMART" id="SM00612">
    <property type="entry name" value="Kelch"/>
    <property type="match status" value="4"/>
</dbReference>
<keyword evidence="1" id="KW-0880">Kelch repeat</keyword>
<keyword evidence="5" id="KW-1185">Reference proteome</keyword>
<name>A0ABD0LTX0_9CAEN</name>
<dbReference type="PANTHER" id="PTHR45632:SF3">
    <property type="entry name" value="KELCH-LIKE PROTEIN 32"/>
    <property type="match status" value="1"/>
</dbReference>
<dbReference type="InterPro" id="IPR006652">
    <property type="entry name" value="Kelch_1"/>
</dbReference>
<dbReference type="InterPro" id="IPR056737">
    <property type="entry name" value="Beta-prop_ATRN-MKLN-like"/>
</dbReference>
<reference evidence="4 5" key="1">
    <citation type="journal article" date="2023" name="Sci. Data">
        <title>Genome assembly of the Korean intertidal mud-creeper Batillaria attramentaria.</title>
        <authorList>
            <person name="Patra A.K."/>
            <person name="Ho P.T."/>
            <person name="Jun S."/>
            <person name="Lee S.J."/>
            <person name="Kim Y."/>
            <person name="Won Y.J."/>
        </authorList>
    </citation>
    <scope>NUCLEOTIDE SEQUENCE [LARGE SCALE GENOMIC DNA]</scope>
    <source>
        <strain evidence="4">Wonlab-2016</strain>
    </source>
</reference>
<dbReference type="InterPro" id="IPR017096">
    <property type="entry name" value="BTB-kelch_protein"/>
</dbReference>
<dbReference type="Gene3D" id="2.120.10.80">
    <property type="entry name" value="Kelch-type beta propeller"/>
    <property type="match status" value="1"/>
</dbReference>
<evidence type="ECO:0000256" key="2">
    <source>
        <dbReference type="ARBA" id="ARBA00022737"/>
    </source>
</evidence>
<dbReference type="CDD" id="cd18186">
    <property type="entry name" value="BTB_POZ_ZBTB_KLHL-like"/>
    <property type="match status" value="1"/>
</dbReference>
<keyword evidence="2" id="KW-0677">Repeat</keyword>
<proteinExistence type="predicted"/>